<dbReference type="CTD" id="79188"/>
<keyword evidence="5 10" id="KW-0812">Transmembrane</keyword>
<keyword evidence="9" id="KW-0539">Nucleus</keyword>
<comment type="subcellular location">
    <subcellularLocation>
        <location evidence="1">Endomembrane system</location>
        <topology evidence="1">Multi-pass membrane protein</topology>
    </subcellularLocation>
    <subcellularLocation>
        <location evidence="3">Endoplasmic reticulum membrane</location>
    </subcellularLocation>
    <subcellularLocation>
        <location evidence="2">Nucleus envelope</location>
    </subcellularLocation>
</comment>
<dbReference type="AlphaFoldDB" id="A0A6J2YMZ5"/>
<dbReference type="KEGG" id="soy:115889488"/>
<organism evidence="11 12">
    <name type="scientific">Sitophilus oryzae</name>
    <name type="common">Rice weevil</name>
    <name type="synonym">Curculio oryzae</name>
    <dbReference type="NCBI Taxonomy" id="7048"/>
    <lineage>
        <taxon>Eukaryota</taxon>
        <taxon>Metazoa</taxon>
        <taxon>Ecdysozoa</taxon>
        <taxon>Arthropoda</taxon>
        <taxon>Hexapoda</taxon>
        <taxon>Insecta</taxon>
        <taxon>Pterygota</taxon>
        <taxon>Neoptera</taxon>
        <taxon>Endopterygota</taxon>
        <taxon>Coleoptera</taxon>
        <taxon>Polyphaga</taxon>
        <taxon>Cucujiformia</taxon>
        <taxon>Curculionidae</taxon>
        <taxon>Dryophthorinae</taxon>
        <taxon>Sitophilus</taxon>
    </lineage>
</organism>
<accession>A0A6J2YMZ5</accession>
<comment type="similarity">
    <text evidence="4">Belongs to the TMEM43 family.</text>
</comment>
<dbReference type="Pfam" id="PF07787">
    <property type="entry name" value="TMEM43"/>
    <property type="match status" value="1"/>
</dbReference>
<dbReference type="OrthoDB" id="410725at2759"/>
<sequence length="350" mass="40249">MATLSEEFQKSWLTSIVGFLVFCGGVYLLVWNEGRAIHHHLSLEETYNNAITLNPHDRLDPTYNGRVVYITGDLVVNEPLTEPDYGISVQAVKLRRRVQMYQWIEDKSSGDDQSNYYYVTEWRDKLVDSSSFYIRHGHENPTKMPLESVTYISPYVRVGPLLLSREVKGKFSDFTEVTSDERPDRNDIKLHLGIYYHCRDVWNPEVGDIRVQFYYAGQAGEPVTIIAKQEDESLVPYVTTKGKEIALVRYGNLNPDDMLKAEFFDAKIETWKLRFFGSCFVYFATICLAKLLKILFDKIPYLRNTISGGVDFKNFFVAGSISLFIIAMAWMLYRPIVAAGLLFTAVIPYL</sequence>
<dbReference type="InterPro" id="IPR012430">
    <property type="entry name" value="TMEM43_fam"/>
</dbReference>
<feature type="transmembrane region" description="Helical" evidence="10">
    <location>
        <begin position="275"/>
        <end position="295"/>
    </location>
</feature>
<evidence type="ECO:0000313" key="11">
    <source>
        <dbReference type="Proteomes" id="UP000504635"/>
    </source>
</evidence>
<feature type="transmembrane region" description="Helical" evidence="10">
    <location>
        <begin position="12"/>
        <end position="31"/>
    </location>
</feature>
<proteinExistence type="inferred from homology"/>
<dbReference type="GeneID" id="115889488"/>
<gene>
    <name evidence="12" type="primary">LOC115889488</name>
</gene>
<keyword evidence="8 10" id="KW-0472">Membrane</keyword>
<evidence type="ECO:0000256" key="10">
    <source>
        <dbReference type="SAM" id="Phobius"/>
    </source>
</evidence>
<dbReference type="InParanoid" id="A0A6J2YMZ5"/>
<dbReference type="PANTHER" id="PTHR13416">
    <property type="match status" value="1"/>
</dbReference>
<feature type="transmembrane region" description="Helical" evidence="10">
    <location>
        <begin position="315"/>
        <end position="333"/>
    </location>
</feature>
<dbReference type="FunCoup" id="A0A6J2YMZ5">
    <property type="interactions" value="1016"/>
</dbReference>
<evidence type="ECO:0000256" key="7">
    <source>
        <dbReference type="ARBA" id="ARBA00022989"/>
    </source>
</evidence>
<evidence type="ECO:0000256" key="9">
    <source>
        <dbReference type="ARBA" id="ARBA00023242"/>
    </source>
</evidence>
<evidence type="ECO:0000256" key="1">
    <source>
        <dbReference type="ARBA" id="ARBA00004127"/>
    </source>
</evidence>
<dbReference type="Proteomes" id="UP000504635">
    <property type="component" value="Unplaced"/>
</dbReference>
<evidence type="ECO:0000256" key="8">
    <source>
        <dbReference type="ARBA" id="ARBA00023136"/>
    </source>
</evidence>
<dbReference type="GO" id="GO:0006629">
    <property type="term" value="P:lipid metabolic process"/>
    <property type="evidence" value="ECO:0007669"/>
    <property type="project" value="TreeGrafter"/>
</dbReference>
<protein>
    <submittedName>
        <fullName evidence="12">Transmembrane protein 43 homolog</fullName>
    </submittedName>
</protein>
<evidence type="ECO:0000256" key="3">
    <source>
        <dbReference type="ARBA" id="ARBA00004586"/>
    </source>
</evidence>
<keyword evidence="6" id="KW-0256">Endoplasmic reticulum</keyword>
<name>A0A6J2YMZ5_SITOR</name>
<evidence type="ECO:0000256" key="4">
    <source>
        <dbReference type="ARBA" id="ARBA00006627"/>
    </source>
</evidence>
<dbReference type="GO" id="GO:0005789">
    <property type="term" value="C:endoplasmic reticulum membrane"/>
    <property type="evidence" value="ECO:0007669"/>
    <property type="project" value="UniProtKB-SubCell"/>
</dbReference>
<keyword evidence="11" id="KW-1185">Reference proteome</keyword>
<dbReference type="RefSeq" id="XP_030765353.1">
    <property type="nucleotide sequence ID" value="XM_030909493.1"/>
</dbReference>
<dbReference type="GO" id="GO:0005637">
    <property type="term" value="C:nuclear inner membrane"/>
    <property type="evidence" value="ECO:0007669"/>
    <property type="project" value="TreeGrafter"/>
</dbReference>
<evidence type="ECO:0000256" key="6">
    <source>
        <dbReference type="ARBA" id="ARBA00022824"/>
    </source>
</evidence>
<evidence type="ECO:0000256" key="5">
    <source>
        <dbReference type="ARBA" id="ARBA00022692"/>
    </source>
</evidence>
<dbReference type="PANTHER" id="PTHR13416:SF2">
    <property type="entry name" value="TRANSMEMBRANE PROTEIN 43"/>
    <property type="match status" value="1"/>
</dbReference>
<dbReference type="GO" id="GO:0071763">
    <property type="term" value="P:nuclear membrane organization"/>
    <property type="evidence" value="ECO:0007669"/>
    <property type="project" value="TreeGrafter"/>
</dbReference>
<reference evidence="12" key="1">
    <citation type="submission" date="2025-08" db="UniProtKB">
        <authorList>
            <consortium name="RefSeq"/>
        </authorList>
    </citation>
    <scope>IDENTIFICATION</scope>
    <source>
        <tissue evidence="12">Gonads</tissue>
    </source>
</reference>
<keyword evidence="7 10" id="KW-1133">Transmembrane helix</keyword>
<evidence type="ECO:0000256" key="2">
    <source>
        <dbReference type="ARBA" id="ARBA00004259"/>
    </source>
</evidence>
<evidence type="ECO:0000313" key="12">
    <source>
        <dbReference type="RefSeq" id="XP_030765353.1"/>
    </source>
</evidence>